<dbReference type="GO" id="GO:0009245">
    <property type="term" value="P:lipid A biosynthetic process"/>
    <property type="evidence" value="ECO:0007669"/>
    <property type="project" value="UniProtKB-UniRule"/>
</dbReference>
<evidence type="ECO:0000256" key="5">
    <source>
        <dbReference type="ARBA" id="ARBA00022556"/>
    </source>
</evidence>
<reference evidence="10 11" key="1">
    <citation type="journal article" date="2014" name="Int. J. Syst. Evol. Microbiol.">
        <title>Complete genome sequence of Corynebacterium casei LMG S-19264T (=DSM 44701T), isolated from a smear-ripened cheese.</title>
        <authorList>
            <consortium name="US DOE Joint Genome Institute (JGI-PGF)"/>
            <person name="Walter F."/>
            <person name="Albersmeier A."/>
            <person name="Kalinowski J."/>
            <person name="Ruckert C."/>
        </authorList>
    </citation>
    <scope>NUCLEOTIDE SEQUENCE [LARGE SCALE GENOMIC DNA]</scope>
    <source>
        <strain evidence="10 11">NBRC 112785</strain>
    </source>
</reference>
<evidence type="ECO:0000256" key="4">
    <source>
        <dbReference type="ARBA" id="ARBA00022516"/>
    </source>
</evidence>
<dbReference type="SUPFAM" id="SSF54637">
    <property type="entry name" value="Thioesterase/thiol ester dehydrase-isomerase"/>
    <property type="match status" value="1"/>
</dbReference>
<feature type="active site" evidence="9">
    <location>
        <position position="54"/>
    </location>
</feature>
<keyword evidence="11" id="KW-1185">Reference proteome</keyword>
<comment type="function">
    <text evidence="8 9">Involved in unsaturated fatty acids biosynthesis. Catalyzes the dehydration of short chain beta-hydroxyacyl-ACPs and long chain saturated and unsaturated beta-hydroxyacyl-ACPs.</text>
</comment>
<dbReference type="NCBIfam" id="NF000582">
    <property type="entry name" value="PRK00006.1"/>
    <property type="match status" value="1"/>
</dbReference>
<dbReference type="AlphaFoldDB" id="A0AA37WXM5"/>
<comment type="similarity">
    <text evidence="2 9">Belongs to the thioester dehydratase family. FabZ subfamily.</text>
</comment>
<dbReference type="InterPro" id="IPR013114">
    <property type="entry name" value="FabA_FabZ"/>
</dbReference>
<evidence type="ECO:0000313" key="10">
    <source>
        <dbReference type="EMBL" id="GLS82715.1"/>
    </source>
</evidence>
<dbReference type="PANTHER" id="PTHR30272:SF1">
    <property type="entry name" value="3-HYDROXYACYL-[ACYL-CARRIER-PROTEIN] DEHYDRATASE"/>
    <property type="match status" value="1"/>
</dbReference>
<gene>
    <name evidence="9 10" type="primary">fabZ</name>
    <name evidence="10" type="ORF">GCM10007894_06920</name>
</gene>
<organism evidence="10 11">
    <name type="scientific">Paraferrimonas haliotis</name>
    <dbReference type="NCBI Taxonomy" id="2013866"/>
    <lineage>
        <taxon>Bacteria</taxon>
        <taxon>Pseudomonadati</taxon>
        <taxon>Pseudomonadota</taxon>
        <taxon>Gammaproteobacteria</taxon>
        <taxon>Alteromonadales</taxon>
        <taxon>Ferrimonadaceae</taxon>
        <taxon>Paraferrimonas</taxon>
    </lineage>
</organism>
<dbReference type="GO" id="GO:0005737">
    <property type="term" value="C:cytoplasm"/>
    <property type="evidence" value="ECO:0007669"/>
    <property type="project" value="UniProtKB-SubCell"/>
</dbReference>
<dbReference type="GO" id="GO:0006633">
    <property type="term" value="P:fatty acid biosynthetic process"/>
    <property type="evidence" value="ECO:0007669"/>
    <property type="project" value="UniProtKB-UniRule"/>
</dbReference>
<name>A0AA37WXM5_9GAMM</name>
<evidence type="ECO:0000256" key="2">
    <source>
        <dbReference type="ARBA" id="ARBA00009174"/>
    </source>
</evidence>
<dbReference type="InterPro" id="IPR029069">
    <property type="entry name" value="HotDog_dom_sf"/>
</dbReference>
<dbReference type="EMBL" id="BSPO01000002">
    <property type="protein sequence ID" value="GLS82715.1"/>
    <property type="molecule type" value="Genomic_DNA"/>
</dbReference>
<protein>
    <recommendedName>
        <fullName evidence="9">3-hydroxyacyl-[acyl-carrier-protein] dehydratase FabZ</fullName>
        <ecNumber evidence="9">4.2.1.59</ecNumber>
    </recommendedName>
    <alternativeName>
        <fullName evidence="9">(3R)-hydroxymyristoyl-[acyl-carrier-protein] dehydratase</fullName>
        <shortName evidence="9">(3R)-hydroxymyristoyl-ACP dehydrase</shortName>
    </alternativeName>
    <alternativeName>
        <fullName evidence="9">Beta-hydroxyacyl-ACP dehydratase</fullName>
    </alternativeName>
</protein>
<dbReference type="Proteomes" id="UP001157439">
    <property type="component" value="Unassembled WGS sequence"/>
</dbReference>
<dbReference type="GO" id="GO:0016020">
    <property type="term" value="C:membrane"/>
    <property type="evidence" value="ECO:0007669"/>
    <property type="project" value="GOC"/>
</dbReference>
<keyword evidence="3 9" id="KW-0963">Cytoplasm</keyword>
<dbReference type="Pfam" id="PF07977">
    <property type="entry name" value="FabA"/>
    <property type="match status" value="1"/>
</dbReference>
<dbReference type="FunFam" id="3.10.129.10:FF:000001">
    <property type="entry name" value="3-hydroxyacyl-[acyl-carrier-protein] dehydratase FabZ"/>
    <property type="match status" value="1"/>
</dbReference>
<keyword evidence="7 9" id="KW-0456">Lyase</keyword>
<comment type="subcellular location">
    <subcellularLocation>
        <location evidence="1 9">Cytoplasm</location>
    </subcellularLocation>
</comment>
<dbReference type="NCBIfam" id="TIGR01750">
    <property type="entry name" value="fabZ"/>
    <property type="match status" value="1"/>
</dbReference>
<dbReference type="InterPro" id="IPR010084">
    <property type="entry name" value="FabZ"/>
</dbReference>
<evidence type="ECO:0000256" key="1">
    <source>
        <dbReference type="ARBA" id="ARBA00004496"/>
    </source>
</evidence>
<evidence type="ECO:0000256" key="7">
    <source>
        <dbReference type="ARBA" id="ARBA00023239"/>
    </source>
</evidence>
<evidence type="ECO:0000313" key="11">
    <source>
        <dbReference type="Proteomes" id="UP001157439"/>
    </source>
</evidence>
<dbReference type="PANTHER" id="PTHR30272">
    <property type="entry name" value="3-HYDROXYACYL-[ACYL-CARRIER-PROTEIN] DEHYDRATASE"/>
    <property type="match status" value="1"/>
</dbReference>
<keyword evidence="6 9" id="KW-0443">Lipid metabolism</keyword>
<comment type="catalytic activity">
    <reaction evidence="9">
        <text>a (3R)-hydroxyacyl-[ACP] = a (2E)-enoyl-[ACP] + H2O</text>
        <dbReference type="Rhea" id="RHEA:13097"/>
        <dbReference type="Rhea" id="RHEA-COMP:9925"/>
        <dbReference type="Rhea" id="RHEA-COMP:9945"/>
        <dbReference type="ChEBI" id="CHEBI:15377"/>
        <dbReference type="ChEBI" id="CHEBI:78784"/>
        <dbReference type="ChEBI" id="CHEBI:78827"/>
        <dbReference type="EC" id="4.2.1.59"/>
    </reaction>
</comment>
<evidence type="ECO:0000256" key="3">
    <source>
        <dbReference type="ARBA" id="ARBA00022490"/>
    </source>
</evidence>
<proteinExistence type="inferred from homology"/>
<dbReference type="HAMAP" id="MF_00406">
    <property type="entry name" value="FabZ"/>
    <property type="match status" value="1"/>
</dbReference>
<dbReference type="EC" id="4.2.1.59" evidence="9"/>
<dbReference type="CDD" id="cd01288">
    <property type="entry name" value="FabZ"/>
    <property type="match status" value="1"/>
</dbReference>
<dbReference type="Gene3D" id="3.10.129.10">
    <property type="entry name" value="Hotdog Thioesterase"/>
    <property type="match status" value="1"/>
</dbReference>
<evidence type="ECO:0000256" key="6">
    <source>
        <dbReference type="ARBA" id="ARBA00023098"/>
    </source>
</evidence>
<comment type="caution">
    <text evidence="10">The sequence shown here is derived from an EMBL/GenBank/DDBJ whole genome shotgun (WGS) entry which is preliminary data.</text>
</comment>
<evidence type="ECO:0000256" key="8">
    <source>
        <dbReference type="ARBA" id="ARBA00025049"/>
    </source>
</evidence>
<keyword evidence="5 9" id="KW-0441">Lipid A biosynthesis</keyword>
<keyword evidence="4 9" id="KW-0444">Lipid biosynthesis</keyword>
<sequence>MSEQNKEMDINQVLEYLPHRYPFMLIDRVLDYTVGETLTALKNVTYNEPFFQGHFPVKPIMPGVLILEAMAQATGILAFKTIDRPPTEVLYYFAGIDKVRFKRPVVPGDQLIFEVRMIKERRGIGVFYGEAKVDGQVVCSAELMCARREI</sequence>
<accession>A0AA37WXM5</accession>
<evidence type="ECO:0000256" key="9">
    <source>
        <dbReference type="HAMAP-Rule" id="MF_00406"/>
    </source>
</evidence>
<dbReference type="GO" id="GO:0019171">
    <property type="term" value="F:(3R)-hydroxyacyl-[acyl-carrier-protein] dehydratase activity"/>
    <property type="evidence" value="ECO:0007669"/>
    <property type="project" value="UniProtKB-EC"/>
</dbReference>